<dbReference type="SUPFAM" id="SSF56214">
    <property type="entry name" value="4'-phosphopantetheinyl transferase"/>
    <property type="match status" value="2"/>
</dbReference>
<accession>A0ABV2YSQ4</accession>
<dbReference type="Proteomes" id="UP001550853">
    <property type="component" value="Unassembled WGS sequence"/>
</dbReference>
<dbReference type="RefSeq" id="WP_078653746.1">
    <property type="nucleotide sequence ID" value="NZ_JBEZVI010000001.1"/>
</dbReference>
<dbReference type="InterPro" id="IPR008278">
    <property type="entry name" value="4-PPantetheinyl_Trfase_dom"/>
</dbReference>
<reference evidence="5 6" key="1">
    <citation type="submission" date="2024-06" db="EMBL/GenBank/DDBJ databases">
        <title>The Natural Products Discovery Center: Release of the First 8490 Sequenced Strains for Exploring Actinobacteria Biosynthetic Diversity.</title>
        <authorList>
            <person name="Kalkreuter E."/>
            <person name="Kautsar S.A."/>
            <person name="Yang D."/>
            <person name="Bader C.D."/>
            <person name="Teijaro C.N."/>
            <person name="Fluegel L."/>
            <person name="Davis C.M."/>
            <person name="Simpson J.R."/>
            <person name="Lauterbach L."/>
            <person name="Steele A.D."/>
            <person name="Gui C."/>
            <person name="Meng S."/>
            <person name="Li G."/>
            <person name="Viehrig K."/>
            <person name="Ye F."/>
            <person name="Su P."/>
            <person name="Kiefer A.F."/>
            <person name="Nichols A."/>
            <person name="Cepeda A.J."/>
            <person name="Yan W."/>
            <person name="Fan B."/>
            <person name="Jiang Y."/>
            <person name="Adhikari A."/>
            <person name="Zheng C.-J."/>
            <person name="Schuster L."/>
            <person name="Cowan T.M."/>
            <person name="Smanski M.J."/>
            <person name="Chevrette M.G."/>
            <person name="De Carvalho L.P.S."/>
            <person name="Shen B."/>
        </authorList>
    </citation>
    <scope>NUCLEOTIDE SEQUENCE [LARGE SCALE GENOMIC DNA]</scope>
    <source>
        <strain evidence="5 6">NPDC033039</strain>
    </source>
</reference>
<feature type="domain" description="4'-phosphopantetheinyl transferase" evidence="4">
    <location>
        <begin position="130"/>
        <end position="190"/>
    </location>
</feature>
<dbReference type="EMBL" id="JBEZVI010000001">
    <property type="protein sequence ID" value="MEU3708741.1"/>
    <property type="molecule type" value="Genomic_DNA"/>
</dbReference>
<evidence type="ECO:0000256" key="1">
    <source>
        <dbReference type="ARBA" id="ARBA00010990"/>
    </source>
</evidence>
<name>A0ABV2YSQ4_9ACTN</name>
<proteinExistence type="inferred from homology"/>
<dbReference type="InterPro" id="IPR037143">
    <property type="entry name" value="4-PPantetheinyl_Trfase_dom_sf"/>
</dbReference>
<dbReference type="InterPro" id="IPR050559">
    <property type="entry name" value="P-Pant_transferase_sf"/>
</dbReference>
<feature type="compositionally biased region" description="Low complexity" evidence="3">
    <location>
        <begin position="7"/>
        <end position="20"/>
    </location>
</feature>
<sequence length="237" mass="24010">MTPTGPAPHLAPAGGPGPRAAELARGPWLRLVTAEAQGEDGVALLDARERQRAAALRRPADRALYIAVHAELRRVLGGLLDTAPDAVELVRLACPGCGGPHGRPAVAGGAVHFSLAHGDGLALLGLAADPIGVDVERVPGARLAADASAALHPAERAALAHLPADARPAAFARCWTRKEAYLKATGEGLSGAALHGRHLGCGPRPEPVPGWTLIDVPVPGGWAAACAVRGRGAAPPP</sequence>
<gene>
    <name evidence="5" type="ORF">AB0E61_01405</name>
</gene>
<comment type="similarity">
    <text evidence="1">Belongs to the P-Pant transferase superfamily. Gsp/Sfp/HetI/AcpT family.</text>
</comment>
<evidence type="ECO:0000256" key="3">
    <source>
        <dbReference type="SAM" id="MobiDB-lite"/>
    </source>
</evidence>
<keyword evidence="2 5" id="KW-0808">Transferase</keyword>
<evidence type="ECO:0000256" key="2">
    <source>
        <dbReference type="ARBA" id="ARBA00022679"/>
    </source>
</evidence>
<comment type="caution">
    <text evidence="5">The sequence shown here is derived from an EMBL/GenBank/DDBJ whole genome shotgun (WGS) entry which is preliminary data.</text>
</comment>
<protein>
    <submittedName>
        <fullName evidence="5">4'-phosphopantetheinyl transferase superfamily protein</fullName>
    </submittedName>
</protein>
<dbReference type="Pfam" id="PF01648">
    <property type="entry name" value="ACPS"/>
    <property type="match status" value="1"/>
</dbReference>
<dbReference type="GO" id="GO:0016740">
    <property type="term" value="F:transferase activity"/>
    <property type="evidence" value="ECO:0007669"/>
    <property type="project" value="UniProtKB-KW"/>
</dbReference>
<dbReference type="PANTHER" id="PTHR12215">
    <property type="entry name" value="PHOSPHOPANTETHEINE TRANSFERASE"/>
    <property type="match status" value="1"/>
</dbReference>
<keyword evidence="6" id="KW-1185">Reference proteome</keyword>
<dbReference type="Gene3D" id="3.90.470.20">
    <property type="entry name" value="4'-phosphopantetheinyl transferase domain"/>
    <property type="match status" value="2"/>
</dbReference>
<evidence type="ECO:0000259" key="4">
    <source>
        <dbReference type="Pfam" id="PF01648"/>
    </source>
</evidence>
<dbReference type="PANTHER" id="PTHR12215:SF10">
    <property type="entry name" value="L-AMINOADIPATE-SEMIALDEHYDE DEHYDROGENASE-PHOSPHOPANTETHEINYL TRANSFERASE"/>
    <property type="match status" value="1"/>
</dbReference>
<evidence type="ECO:0000313" key="5">
    <source>
        <dbReference type="EMBL" id="MEU3708741.1"/>
    </source>
</evidence>
<feature type="region of interest" description="Disordered" evidence="3">
    <location>
        <begin position="1"/>
        <end position="20"/>
    </location>
</feature>
<evidence type="ECO:0000313" key="6">
    <source>
        <dbReference type="Proteomes" id="UP001550853"/>
    </source>
</evidence>
<organism evidence="5 6">
    <name type="scientific">Streptomyces catenulae</name>
    <dbReference type="NCBI Taxonomy" id="66875"/>
    <lineage>
        <taxon>Bacteria</taxon>
        <taxon>Bacillati</taxon>
        <taxon>Actinomycetota</taxon>
        <taxon>Actinomycetes</taxon>
        <taxon>Kitasatosporales</taxon>
        <taxon>Streptomycetaceae</taxon>
        <taxon>Streptomyces</taxon>
    </lineage>
</organism>